<feature type="transmembrane region" description="Helical" evidence="6">
    <location>
        <begin position="157"/>
        <end position="180"/>
    </location>
</feature>
<dbReference type="Gene3D" id="1.20.1250.20">
    <property type="entry name" value="MFS general substrate transporter like domains"/>
    <property type="match status" value="1"/>
</dbReference>
<keyword evidence="4 6" id="KW-1133">Transmembrane helix</keyword>
<feature type="transmembrane region" description="Helical" evidence="6">
    <location>
        <begin position="33"/>
        <end position="55"/>
    </location>
</feature>
<feature type="transmembrane region" description="Helical" evidence="6">
    <location>
        <begin position="264"/>
        <end position="286"/>
    </location>
</feature>
<dbReference type="InterPro" id="IPR020846">
    <property type="entry name" value="MFS_dom"/>
</dbReference>
<evidence type="ECO:0000313" key="8">
    <source>
        <dbReference type="EMBL" id="RNB85468.1"/>
    </source>
</evidence>
<keyword evidence="2" id="KW-0813">Transport</keyword>
<dbReference type="AlphaFoldDB" id="A0A3M8DBV5"/>
<dbReference type="PANTHER" id="PTHR23511">
    <property type="entry name" value="SYNAPTIC VESICLE GLYCOPROTEIN 2"/>
    <property type="match status" value="1"/>
</dbReference>
<sequence length="445" mass="49381">MSIELQKNDLGPNSVPVGEVFKSMPVTRLHWKAGMALFISFVVQMWESMIIILIGDSIGASLKLTQVQIGSLIGSSPLGMIPGCLLWGKLVDKFGRKRTTLWSLVTYALISLVSSFSVNFEILWWMRFLSGVALSGLLVVTFPYFTELLPVKVRGKAAVYLASGMPIGYLLAIGVTYLFGDLGWRWILGISSLGGLWFLAIISIPESPYWLVGKGRQKEAKEVIRKLSNGKIDSELDDMELVIANVKEGSFLELFKRKHVKMTVWMTIFSFCFSWGYWALLSWLPLLLEKKGLSTPQGLGFLAITALFMFPGYMASAALTGRFGRKKVVFWFVLLAAIGGFGFATCNSVVEMYIWNFVYYFFSLGAWGVWNTWSGEMYPTEVRGVSVAWGLTAQNIASAVAPGIIGAMLVANMGFVTIVSFISMFLVITCISSLFLRETENVILD</sequence>
<accession>A0A3M8DBV5</accession>
<evidence type="ECO:0000256" key="5">
    <source>
        <dbReference type="ARBA" id="ARBA00023136"/>
    </source>
</evidence>
<reference evidence="8 9" key="1">
    <citation type="submission" date="2018-10" db="EMBL/GenBank/DDBJ databases">
        <title>Phylogenomics of Brevibacillus.</title>
        <authorList>
            <person name="Dunlap C."/>
        </authorList>
    </citation>
    <scope>NUCLEOTIDE SEQUENCE [LARGE SCALE GENOMIC DNA]</scope>
    <source>
        <strain evidence="8 9">JCM 15716</strain>
    </source>
</reference>
<dbReference type="Pfam" id="PF07690">
    <property type="entry name" value="MFS_1"/>
    <property type="match status" value="1"/>
</dbReference>
<feature type="transmembrane region" description="Helical" evidence="6">
    <location>
        <begin position="356"/>
        <end position="373"/>
    </location>
</feature>
<dbReference type="GO" id="GO:0005886">
    <property type="term" value="C:plasma membrane"/>
    <property type="evidence" value="ECO:0007669"/>
    <property type="project" value="UniProtKB-SubCell"/>
</dbReference>
<dbReference type="InterPro" id="IPR011701">
    <property type="entry name" value="MFS"/>
</dbReference>
<feature type="transmembrane region" description="Helical" evidence="6">
    <location>
        <begin position="385"/>
        <end position="409"/>
    </location>
</feature>
<evidence type="ECO:0000313" key="9">
    <source>
        <dbReference type="Proteomes" id="UP000271031"/>
    </source>
</evidence>
<feature type="transmembrane region" description="Helical" evidence="6">
    <location>
        <begin position="100"/>
        <end position="118"/>
    </location>
</feature>
<dbReference type="Proteomes" id="UP000271031">
    <property type="component" value="Unassembled WGS sequence"/>
</dbReference>
<dbReference type="CDD" id="cd17316">
    <property type="entry name" value="MFS_SV2_like"/>
    <property type="match status" value="1"/>
</dbReference>
<proteinExistence type="predicted"/>
<evidence type="ECO:0000256" key="4">
    <source>
        <dbReference type="ARBA" id="ARBA00022989"/>
    </source>
</evidence>
<dbReference type="SUPFAM" id="SSF103473">
    <property type="entry name" value="MFS general substrate transporter"/>
    <property type="match status" value="1"/>
</dbReference>
<feature type="transmembrane region" description="Helical" evidence="6">
    <location>
        <begin position="124"/>
        <end position="145"/>
    </location>
</feature>
<feature type="transmembrane region" description="Helical" evidence="6">
    <location>
        <begin position="186"/>
        <end position="212"/>
    </location>
</feature>
<keyword evidence="5 6" id="KW-0472">Membrane</keyword>
<feature type="domain" description="Major facilitator superfamily (MFS) profile" evidence="7">
    <location>
        <begin position="33"/>
        <end position="441"/>
    </location>
</feature>
<keyword evidence="3 6" id="KW-0812">Transmembrane</keyword>
<comment type="subcellular location">
    <subcellularLocation>
        <location evidence="1">Cell membrane</location>
        <topology evidence="1">Multi-pass membrane protein</topology>
    </subcellularLocation>
</comment>
<dbReference type="EMBL" id="RHHQ01000014">
    <property type="protein sequence ID" value="RNB85468.1"/>
    <property type="molecule type" value="Genomic_DNA"/>
</dbReference>
<feature type="transmembrane region" description="Helical" evidence="6">
    <location>
        <begin position="328"/>
        <end position="350"/>
    </location>
</feature>
<comment type="caution">
    <text evidence="8">The sequence shown here is derived from an EMBL/GenBank/DDBJ whole genome shotgun (WGS) entry which is preliminary data.</text>
</comment>
<evidence type="ECO:0000256" key="1">
    <source>
        <dbReference type="ARBA" id="ARBA00004651"/>
    </source>
</evidence>
<evidence type="ECO:0000256" key="6">
    <source>
        <dbReference type="SAM" id="Phobius"/>
    </source>
</evidence>
<gene>
    <name evidence="8" type="ORF">EDM56_18865</name>
</gene>
<dbReference type="OrthoDB" id="9783823at2"/>
<dbReference type="RefSeq" id="WP_122919473.1">
    <property type="nucleotide sequence ID" value="NZ_RHHQ01000014.1"/>
</dbReference>
<keyword evidence="9" id="KW-1185">Reference proteome</keyword>
<dbReference type="PROSITE" id="PS50850">
    <property type="entry name" value="MFS"/>
    <property type="match status" value="1"/>
</dbReference>
<feature type="transmembrane region" description="Helical" evidence="6">
    <location>
        <begin position="415"/>
        <end position="436"/>
    </location>
</feature>
<feature type="transmembrane region" description="Helical" evidence="6">
    <location>
        <begin position="298"/>
        <end position="316"/>
    </location>
</feature>
<dbReference type="GO" id="GO:0022857">
    <property type="term" value="F:transmembrane transporter activity"/>
    <property type="evidence" value="ECO:0007669"/>
    <property type="project" value="InterPro"/>
</dbReference>
<name>A0A3M8DBV5_9BACL</name>
<evidence type="ECO:0000256" key="3">
    <source>
        <dbReference type="ARBA" id="ARBA00022692"/>
    </source>
</evidence>
<protein>
    <submittedName>
        <fullName evidence="8">MFS transporter</fullName>
    </submittedName>
</protein>
<organism evidence="8 9">
    <name type="scientific">Brevibacillus fluminis</name>
    <dbReference type="NCBI Taxonomy" id="511487"/>
    <lineage>
        <taxon>Bacteria</taxon>
        <taxon>Bacillati</taxon>
        <taxon>Bacillota</taxon>
        <taxon>Bacilli</taxon>
        <taxon>Bacillales</taxon>
        <taxon>Paenibacillaceae</taxon>
        <taxon>Brevibacillus</taxon>
    </lineage>
</organism>
<evidence type="ECO:0000259" key="7">
    <source>
        <dbReference type="PROSITE" id="PS50850"/>
    </source>
</evidence>
<feature type="transmembrane region" description="Helical" evidence="6">
    <location>
        <begin position="67"/>
        <end position="88"/>
    </location>
</feature>
<dbReference type="PANTHER" id="PTHR23511:SF34">
    <property type="entry name" value="SYNAPTIC VESICLE GLYCOPROTEIN 2"/>
    <property type="match status" value="1"/>
</dbReference>
<evidence type="ECO:0000256" key="2">
    <source>
        <dbReference type="ARBA" id="ARBA00022448"/>
    </source>
</evidence>
<dbReference type="InterPro" id="IPR036259">
    <property type="entry name" value="MFS_trans_sf"/>
</dbReference>